<proteinExistence type="predicted"/>
<gene>
    <name evidence="1" type="ORF">DW016_15065</name>
</gene>
<organism evidence="1 2">
    <name type="scientific">Sellimonas intestinalis</name>
    <dbReference type="NCBI Taxonomy" id="1653434"/>
    <lineage>
        <taxon>Bacteria</taxon>
        <taxon>Bacillati</taxon>
        <taxon>Bacillota</taxon>
        <taxon>Clostridia</taxon>
        <taxon>Lachnospirales</taxon>
        <taxon>Lachnospiraceae</taxon>
        <taxon>Sellimonas</taxon>
    </lineage>
</organism>
<dbReference type="Proteomes" id="UP000261080">
    <property type="component" value="Unassembled WGS sequence"/>
</dbReference>
<keyword evidence="2" id="KW-1185">Reference proteome</keyword>
<name>A0A3E3JYC3_9FIRM</name>
<evidence type="ECO:0008006" key="3">
    <source>
        <dbReference type="Google" id="ProtNLM"/>
    </source>
</evidence>
<evidence type="ECO:0000313" key="1">
    <source>
        <dbReference type="EMBL" id="RGE84589.1"/>
    </source>
</evidence>
<comment type="caution">
    <text evidence="1">The sequence shown here is derived from an EMBL/GenBank/DDBJ whole genome shotgun (WGS) entry which is preliminary data.</text>
</comment>
<protein>
    <recommendedName>
        <fullName evidence="3">Phage capsid protein</fullName>
    </recommendedName>
</protein>
<dbReference type="OrthoDB" id="2177420at2"/>
<sequence length="296" mass="32397">MKKKLYDLQLFAAETGASLSTDLEPAISIDFTSRISQNIRELRDLLGVTNLIPMSAGTDIKFYKWTVENLAEQVEEGDEIKPTKVKRALNQTITLDLDKYRRVTTAEAIQKVGRTIAVNESDDQLIKKVQKAVKTSLYTMLKAGTGSASGASLQIVLANLWAKLQEYYEDEDVTPIFFINQQDVADYLGTAQITMQTAFGFTYIENFLGLGTAIVSPQVTAKQPIATAKENIRGAYVPMSGDVARTFNLTADETGLIGMTHSTATSTATVDTLIMSCVKFFPEFADGVFKGTIAGE</sequence>
<dbReference type="EMBL" id="QVLX01000014">
    <property type="protein sequence ID" value="RGE84589.1"/>
    <property type="molecule type" value="Genomic_DNA"/>
</dbReference>
<accession>A0A3E3JYC3</accession>
<reference evidence="1 2" key="1">
    <citation type="submission" date="2018-08" db="EMBL/GenBank/DDBJ databases">
        <title>A genome reference for cultivated species of the human gut microbiota.</title>
        <authorList>
            <person name="Zou Y."/>
            <person name="Xue W."/>
            <person name="Luo G."/>
        </authorList>
    </citation>
    <scope>NUCLEOTIDE SEQUENCE [LARGE SCALE GENOMIC DNA]</scope>
    <source>
        <strain evidence="1 2">AF37-2AT</strain>
    </source>
</reference>
<dbReference type="RefSeq" id="WP_117493860.1">
    <property type="nucleotide sequence ID" value="NZ_JBKUMW010000008.1"/>
</dbReference>
<evidence type="ECO:0000313" key="2">
    <source>
        <dbReference type="Proteomes" id="UP000261080"/>
    </source>
</evidence>
<dbReference type="AlphaFoldDB" id="A0A3E3JYC3"/>